<organism evidence="3 4">
    <name type="scientific">Batrachochytrium dendrobatidis (strain JAM81 / FGSC 10211)</name>
    <name type="common">Frog chytrid fungus</name>
    <dbReference type="NCBI Taxonomy" id="684364"/>
    <lineage>
        <taxon>Eukaryota</taxon>
        <taxon>Fungi</taxon>
        <taxon>Fungi incertae sedis</taxon>
        <taxon>Chytridiomycota</taxon>
        <taxon>Chytridiomycota incertae sedis</taxon>
        <taxon>Chytridiomycetes</taxon>
        <taxon>Rhizophydiales</taxon>
        <taxon>Rhizophydiales incertae sedis</taxon>
        <taxon>Batrachochytrium</taxon>
    </lineage>
</organism>
<dbReference type="EMBL" id="GL882885">
    <property type="protein sequence ID" value="EGF79714.1"/>
    <property type="molecule type" value="Genomic_DNA"/>
</dbReference>
<keyword evidence="1" id="KW-0472">Membrane</keyword>
<keyword evidence="4" id="KW-1185">Reference proteome</keyword>
<dbReference type="PANTHER" id="PTHR10983:SF16">
    <property type="entry name" value="LYSOCARDIOLIPIN ACYLTRANSFERASE 1"/>
    <property type="match status" value="1"/>
</dbReference>
<dbReference type="AlphaFoldDB" id="F4P401"/>
<dbReference type="RefSeq" id="XP_006679518.1">
    <property type="nucleotide sequence ID" value="XM_006679455.1"/>
</dbReference>
<evidence type="ECO:0000313" key="4">
    <source>
        <dbReference type="Proteomes" id="UP000007241"/>
    </source>
</evidence>
<dbReference type="InParanoid" id="F4P401"/>
<dbReference type="GO" id="GO:0005783">
    <property type="term" value="C:endoplasmic reticulum"/>
    <property type="evidence" value="ECO:0000318"/>
    <property type="project" value="GO_Central"/>
</dbReference>
<dbReference type="OMA" id="FYIREFR"/>
<dbReference type="CDD" id="cd07990">
    <property type="entry name" value="LPLAT_LCLAT1-like"/>
    <property type="match status" value="1"/>
</dbReference>
<feature type="transmembrane region" description="Helical" evidence="1">
    <location>
        <begin position="323"/>
        <end position="348"/>
    </location>
</feature>
<dbReference type="STRING" id="684364.F4P401"/>
<dbReference type="SUPFAM" id="SSF69593">
    <property type="entry name" value="Glycerol-3-phosphate (1)-acyltransferase"/>
    <property type="match status" value="1"/>
</dbReference>
<feature type="domain" description="Phospholipid/glycerol acyltransferase" evidence="2">
    <location>
        <begin position="44"/>
        <end position="169"/>
    </location>
</feature>
<dbReference type="InterPro" id="IPR002123">
    <property type="entry name" value="Plipid/glycerol_acylTrfase"/>
</dbReference>
<dbReference type="HOGENOM" id="CLU_041844_3_0_1"/>
<evidence type="ECO:0000259" key="2">
    <source>
        <dbReference type="SMART" id="SM00563"/>
    </source>
</evidence>
<evidence type="ECO:0000256" key="1">
    <source>
        <dbReference type="SAM" id="Phobius"/>
    </source>
</evidence>
<dbReference type="GO" id="GO:0016746">
    <property type="term" value="F:acyltransferase activity"/>
    <property type="evidence" value="ECO:0000318"/>
    <property type="project" value="GO_Central"/>
</dbReference>
<keyword evidence="1" id="KW-0812">Transmembrane</keyword>
<dbReference type="FunCoup" id="F4P401">
    <property type="interactions" value="280"/>
</dbReference>
<sequence length="352" mass="40436">MYKWYNRYLESIFGSSVVMLVNTLAPATLVITGDIEAIKDTKQLILMSNHQIYVDWAYLWCLARLTNHHADLKIMLMSVLKYLPLFGVSMAMFEFIFLDRKLSVDHRNIVNIMSRQKTDAPNLPMMLVIFPEGTLNTPNNREVSRSYAKKTDIPDDPEYVILPKGTGLFMCCDVLYPQVDRIFDVTVGYGALSAEQIPYEEYLPGNVFFSKKYPPAVHMHIQSFPINTLPGFDGALTAETLALDPAFKQSATTAAAKSGAFTPIVEARRHVFSEWVRKRFMYKDKLMERFYAEGEFPSVEVGVNDPQPLDKIEKRVIPDPKDWAKIVGCWLSPMYTVPIYLRILWMILRLFF</sequence>
<feature type="transmembrane region" description="Helical" evidence="1">
    <location>
        <begin position="82"/>
        <end position="98"/>
    </location>
</feature>
<protein>
    <recommendedName>
        <fullName evidence="2">Phospholipid/glycerol acyltransferase domain-containing protein</fullName>
    </recommendedName>
</protein>
<dbReference type="Pfam" id="PF01553">
    <property type="entry name" value="Acyltransferase"/>
    <property type="match status" value="1"/>
</dbReference>
<gene>
    <name evidence="3" type="ORF">BATDEDRAFT_31859</name>
</gene>
<dbReference type="OrthoDB" id="189226at2759"/>
<dbReference type="PANTHER" id="PTHR10983">
    <property type="entry name" value="1-ACYLGLYCEROL-3-PHOSPHATE ACYLTRANSFERASE-RELATED"/>
    <property type="match status" value="1"/>
</dbReference>
<dbReference type="GO" id="GO:0012505">
    <property type="term" value="C:endomembrane system"/>
    <property type="evidence" value="ECO:0000318"/>
    <property type="project" value="GO_Central"/>
</dbReference>
<name>F4P401_BATDJ</name>
<keyword evidence="1" id="KW-1133">Transmembrane helix</keyword>
<accession>F4P401</accession>
<dbReference type="GeneID" id="18240056"/>
<feature type="transmembrane region" description="Helical" evidence="1">
    <location>
        <begin position="12"/>
        <end position="31"/>
    </location>
</feature>
<dbReference type="GO" id="GO:0036149">
    <property type="term" value="P:phosphatidylinositol acyl-chain remodeling"/>
    <property type="evidence" value="ECO:0000318"/>
    <property type="project" value="GO_Central"/>
</dbReference>
<evidence type="ECO:0000313" key="3">
    <source>
        <dbReference type="EMBL" id="EGF79714.1"/>
    </source>
</evidence>
<dbReference type="SMART" id="SM00563">
    <property type="entry name" value="PlsC"/>
    <property type="match status" value="1"/>
</dbReference>
<dbReference type="Proteomes" id="UP000007241">
    <property type="component" value="Unassembled WGS sequence"/>
</dbReference>
<reference evidence="3 4" key="1">
    <citation type="submission" date="2009-12" db="EMBL/GenBank/DDBJ databases">
        <title>The draft genome of Batrachochytrium dendrobatidis.</title>
        <authorList>
            <consortium name="US DOE Joint Genome Institute (JGI-PGF)"/>
            <person name="Kuo A."/>
            <person name="Salamov A."/>
            <person name="Schmutz J."/>
            <person name="Lucas S."/>
            <person name="Pitluck S."/>
            <person name="Rosenblum E."/>
            <person name="Stajich J."/>
            <person name="Eisen M."/>
            <person name="Grigoriev I.V."/>
        </authorList>
    </citation>
    <scope>NUCLEOTIDE SEQUENCE [LARGE SCALE GENOMIC DNA]</scope>
    <source>
        <strain evidence="4">JAM81 / FGSC 10211</strain>
    </source>
</reference>
<proteinExistence type="predicted"/>